<dbReference type="EMBL" id="FNGW01000012">
    <property type="protein sequence ID" value="SDM44146.1"/>
    <property type="molecule type" value="Genomic_DNA"/>
</dbReference>
<dbReference type="RefSeq" id="WP_092727508.1">
    <property type="nucleotide sequence ID" value="NZ_FNGW01000012.1"/>
</dbReference>
<protein>
    <recommendedName>
        <fullName evidence="3">Lipoprotein</fullName>
    </recommendedName>
</protein>
<dbReference type="AlphaFoldDB" id="A0A1G9T931"/>
<keyword evidence="2" id="KW-1185">Reference proteome</keyword>
<evidence type="ECO:0008006" key="3">
    <source>
        <dbReference type="Google" id="ProtNLM"/>
    </source>
</evidence>
<proteinExistence type="predicted"/>
<dbReference type="PROSITE" id="PS51257">
    <property type="entry name" value="PROKAR_LIPOPROTEIN"/>
    <property type="match status" value="1"/>
</dbReference>
<dbReference type="Proteomes" id="UP000199068">
    <property type="component" value="Unassembled WGS sequence"/>
</dbReference>
<reference evidence="1 2" key="1">
    <citation type="submission" date="2016-10" db="EMBL/GenBank/DDBJ databases">
        <authorList>
            <person name="de Groot N.N."/>
        </authorList>
    </citation>
    <scope>NUCLEOTIDE SEQUENCE [LARGE SCALE GENOMIC DNA]</scope>
    <source>
        <strain evidence="1 2">DSM 797</strain>
    </source>
</reference>
<sequence length="146" mass="16869">MKKLIVIIFILSTIMTLGCGNTISGEKILSNKKWEEDINNMDENLRKKHPDLFRCISEKTWNENIQKLNSDLKNLSDIEISMRISQIISSIGDAHTSIDFLEILTPIGKEKFNYDEIVEFPIKFDYFSNELRAIASDSQYKSILGY</sequence>
<evidence type="ECO:0000313" key="2">
    <source>
        <dbReference type="Proteomes" id="UP000199068"/>
    </source>
</evidence>
<gene>
    <name evidence="1" type="ORF">SAMN04515677_11215</name>
</gene>
<evidence type="ECO:0000313" key="1">
    <source>
        <dbReference type="EMBL" id="SDM44146.1"/>
    </source>
</evidence>
<dbReference type="STRING" id="1121325.SAMN04515677_11215"/>
<accession>A0A1G9T931</accession>
<name>A0A1G9T931_9FIRM</name>
<organism evidence="1 2">
    <name type="scientific">Romboutsia lituseburensis DSM 797</name>
    <dbReference type="NCBI Taxonomy" id="1121325"/>
    <lineage>
        <taxon>Bacteria</taxon>
        <taxon>Bacillati</taxon>
        <taxon>Bacillota</taxon>
        <taxon>Clostridia</taxon>
        <taxon>Peptostreptococcales</taxon>
        <taxon>Peptostreptococcaceae</taxon>
        <taxon>Romboutsia</taxon>
    </lineage>
</organism>